<dbReference type="EMBL" id="JWIC01000006">
    <property type="protein sequence ID" value="KID56623.1"/>
    <property type="molecule type" value="Genomic_DNA"/>
</dbReference>
<evidence type="ECO:0000313" key="1">
    <source>
        <dbReference type="EMBL" id="KID56623.1"/>
    </source>
</evidence>
<reference evidence="1 2" key="1">
    <citation type="submission" date="2014-12" db="EMBL/GenBank/DDBJ databases">
        <title>Draft Genome Sequence of Pseudoalteromonas luteoviolacea HI1.</title>
        <authorList>
            <person name="Asahina A.Y."/>
            <person name="Hadfield M.G."/>
        </authorList>
    </citation>
    <scope>NUCLEOTIDE SEQUENCE [LARGE SCALE GENOMIC DNA]</scope>
    <source>
        <strain evidence="1 2">HI1</strain>
    </source>
</reference>
<dbReference type="RefSeq" id="WP_039609690.1">
    <property type="nucleotide sequence ID" value="NZ_JWIC01000006.1"/>
</dbReference>
<name>A0A0C1MPU5_9GAMM</name>
<gene>
    <name evidence="1" type="ORF">JF50_11885</name>
</gene>
<proteinExistence type="predicted"/>
<sequence length="121" mass="13637">MRKSDKKLEKAIVAALTEACEDALKIYEGFEWLTHVVNYQTFPESFTIVCIFDNQDSLLKALSENKGEALKTAIESKLNTHNIKIKGVKKRILFDTEEACASESGGKWGKRLEGIHLARHV</sequence>
<dbReference type="Proteomes" id="UP000031327">
    <property type="component" value="Unassembled WGS sequence"/>
</dbReference>
<organism evidence="1 2">
    <name type="scientific">Pseudoalteromonas luteoviolacea</name>
    <dbReference type="NCBI Taxonomy" id="43657"/>
    <lineage>
        <taxon>Bacteria</taxon>
        <taxon>Pseudomonadati</taxon>
        <taxon>Pseudomonadota</taxon>
        <taxon>Gammaproteobacteria</taxon>
        <taxon>Alteromonadales</taxon>
        <taxon>Pseudoalteromonadaceae</taxon>
        <taxon>Pseudoalteromonas</taxon>
    </lineage>
</organism>
<dbReference type="OrthoDB" id="6996126at2"/>
<evidence type="ECO:0008006" key="3">
    <source>
        <dbReference type="Google" id="ProtNLM"/>
    </source>
</evidence>
<comment type="caution">
    <text evidence="1">The sequence shown here is derived from an EMBL/GenBank/DDBJ whole genome shotgun (WGS) entry which is preliminary data.</text>
</comment>
<protein>
    <recommendedName>
        <fullName evidence="3">Fis family transcriptional regulator</fullName>
    </recommendedName>
</protein>
<evidence type="ECO:0000313" key="2">
    <source>
        <dbReference type="Proteomes" id="UP000031327"/>
    </source>
</evidence>
<dbReference type="AlphaFoldDB" id="A0A0C1MPU5"/>
<accession>A0A0C1MPU5</accession>